<name>A0ABP6TAG3_9ACTN</name>
<comment type="caution">
    <text evidence="1">The sequence shown here is derived from an EMBL/GenBank/DDBJ whole genome shotgun (WGS) entry which is preliminary data.</text>
</comment>
<protein>
    <submittedName>
        <fullName evidence="1">Uncharacterized protein</fullName>
    </submittedName>
</protein>
<accession>A0ABP6TAG3</accession>
<dbReference type="EMBL" id="BAAAYN010000050">
    <property type="protein sequence ID" value="GAA3395808.1"/>
    <property type="molecule type" value="Genomic_DNA"/>
</dbReference>
<dbReference type="Proteomes" id="UP001501676">
    <property type="component" value="Unassembled WGS sequence"/>
</dbReference>
<evidence type="ECO:0000313" key="2">
    <source>
        <dbReference type="Proteomes" id="UP001501676"/>
    </source>
</evidence>
<gene>
    <name evidence="1" type="ORF">GCM10020369_70210</name>
</gene>
<organism evidence="1 2">
    <name type="scientific">Cryptosporangium minutisporangium</name>
    <dbReference type="NCBI Taxonomy" id="113569"/>
    <lineage>
        <taxon>Bacteria</taxon>
        <taxon>Bacillati</taxon>
        <taxon>Actinomycetota</taxon>
        <taxon>Actinomycetes</taxon>
        <taxon>Cryptosporangiales</taxon>
        <taxon>Cryptosporangiaceae</taxon>
        <taxon>Cryptosporangium</taxon>
    </lineage>
</organism>
<reference evidence="2" key="1">
    <citation type="journal article" date="2019" name="Int. J. Syst. Evol. Microbiol.">
        <title>The Global Catalogue of Microorganisms (GCM) 10K type strain sequencing project: providing services to taxonomists for standard genome sequencing and annotation.</title>
        <authorList>
            <consortium name="The Broad Institute Genomics Platform"/>
            <consortium name="The Broad Institute Genome Sequencing Center for Infectious Disease"/>
            <person name="Wu L."/>
            <person name="Ma J."/>
        </authorList>
    </citation>
    <scope>NUCLEOTIDE SEQUENCE [LARGE SCALE GENOMIC DNA]</scope>
    <source>
        <strain evidence="2">JCM 9458</strain>
    </source>
</reference>
<keyword evidence="2" id="KW-1185">Reference proteome</keyword>
<proteinExistence type="predicted"/>
<dbReference type="RefSeq" id="WP_345732584.1">
    <property type="nucleotide sequence ID" value="NZ_BAAAYN010000050.1"/>
</dbReference>
<evidence type="ECO:0000313" key="1">
    <source>
        <dbReference type="EMBL" id="GAA3395808.1"/>
    </source>
</evidence>
<sequence>MLLRASAQGVILDAARDFTTLSLILEGPDGEAAAATVGTWIDRDHLVVPAQTLVDLAGPVVTEIGWRSGFDTMMAHATERGLVDETGGVRIHVEQR</sequence>